<evidence type="ECO:0000256" key="2">
    <source>
        <dbReference type="PROSITE-ProRule" id="PRU00168"/>
    </source>
</evidence>
<proteinExistence type="predicted"/>
<protein>
    <submittedName>
        <fullName evidence="6">Son of sevenless 2</fullName>
    </submittedName>
</protein>
<feature type="domain" description="Ras-GEF" evidence="4">
    <location>
        <begin position="1466"/>
        <end position="1801"/>
    </location>
</feature>
<dbReference type="CDD" id="cd06224">
    <property type="entry name" value="REM"/>
    <property type="match status" value="1"/>
</dbReference>
<dbReference type="InterPro" id="IPR008937">
    <property type="entry name" value="Ras-like_GEF"/>
</dbReference>
<dbReference type="Gene3D" id="1.10.840.10">
    <property type="entry name" value="Ras guanine-nucleotide exchange factors catalytic domain"/>
    <property type="match status" value="1"/>
</dbReference>
<evidence type="ECO:0000256" key="3">
    <source>
        <dbReference type="SAM" id="MobiDB-lite"/>
    </source>
</evidence>
<evidence type="ECO:0000313" key="6">
    <source>
        <dbReference type="EMBL" id="KAL3312980.1"/>
    </source>
</evidence>
<dbReference type="PROSITE" id="PS50009">
    <property type="entry name" value="RASGEF_CAT"/>
    <property type="match status" value="1"/>
</dbReference>
<dbReference type="InterPro" id="IPR036964">
    <property type="entry name" value="RASGEF_cat_dom_sf"/>
</dbReference>
<feature type="compositionally biased region" description="Low complexity" evidence="3">
    <location>
        <begin position="1140"/>
        <end position="1155"/>
    </location>
</feature>
<dbReference type="InterPro" id="IPR001895">
    <property type="entry name" value="RASGEF_cat_dom"/>
</dbReference>
<dbReference type="Pfam" id="PF00617">
    <property type="entry name" value="RasGEF"/>
    <property type="match status" value="1"/>
</dbReference>
<accession>A0ABD2Q001</accession>
<sequence>MTTTEHIQLSNSHMKSKLMQFCHSLDKLGDVFENSCDRILASKLHSMAKKEKISLHRSSSDHQNINNCENGFCSQDTLTPTVQTMDSSRPKISNCKKFEPKALELLSKYTMELFTSFVANGVPVNNQDVDNKLLDGAISIPVKLLPSMPLLDHYKAVSLKSRKKASLFNCDKILPTFKILNSKFSSSVLVYISLIVEHIVGNIVQAALFYEEKSHANHEIQASTLENLFTIYRNKVFDSNCHDQIRQGSAHVSHHDSYQMYVDDLIQFLRSSIDQMSMILHLFNEPVQLSASKFERLHKLLQILEELLSHLRVLLNNLEEQDVPADAASVQRLAGSQLLELAETTALNLYEYFAKVFFAPDQGEAHCKTVSSELVERPSTVSSPVLSEYMMELTESEMQHRKFSCHIPSSDDPASSVSRVCFPSHPLTSHPQRSGGLSLRMSLSALSSSSSPTNSSQLYKLNKNTSLLMNPVQPSSEMLTCLCLLSRTVLHSALLHEVPPAAPSDAPVQVSWSSASLDQDTWTDASPNCPPSTNALADAPVKCGGVGGGKPICAAMNNVFSLEKSSLAPFPTWTLLEGTTPLAFFNHFVHSVTCVDCTCFDAIQEQISFLKRDEVERGDIFSLIAQQKKHDLNGSCNFMVNAFKFLLPKLLLLPIFHFFCLYDLVLNLQKHSPDETDRVHLKEVISTLLASKRQLKGEIVQHTWVSHQLSRLFSAKHLCSFEQSARSEFPLPSSAFIAAARETGLCCPDETSLRHSVCSGPGTACMCDGKTASIAGMTVHATCSSSALNVITSGLVSSSPSSSLPAFAPILSCPVACFNNKIHEIERLLQLSGCKEKLANSPEEFASIGDFVLEGKANVRECTKRPWSERMCYLFTGLLLICKQQPVKRGVSTPSLQNSSFSPFTSSGLKIKQRIPLYNTGMHVIDSPGVDHADQPRIGHKSPVGAGGSCEPCPGTTPKHRHSHSAAASIPVTSSSNMQSSLASRIPRCDVEAADPSNLVHLASNNLSHSTEAIELVPHIPTNTGVNQFGSLATMFQTGGGVGTGSSNKNGSVPMGSTERHQFRLDLFHYSGGGNSFSIAGSNPSASSSSGISTASSISLFGSQSQTVPILSPLSRAGANDSFFSASPENSHGFMSQFRPQQAGSSSGASSNFSASPSAFLPTTDNIFQFPSQQQQPPAPQPQQPVDSCQVSLPSNLQMNSLCFDVASAEEKDDWMFSLCSLQCNQLLASYSKAIARLDTPVVVAHNGGDNELICENMSRPVEESPVASVAGFRFQRWLNYPMGRVPGVVVGTIAKLVDRVTHPLFKDHYSLGVLLLAFRRYVTPRELLDLFIERYKKPHIDWDLLTRTSGADSNLLHRLKKNHSAHFTSKVQSRVLKALLTWVGNTRYYLTDFAPDIGTRNHLLKFLQEDIHCRKHLLLAIDIFLQTLRSPQNQQPSQESLTNSPAKSTVPEMFAYDSLRLFNVHPLELGQQITLHEWNLYSRIEYWELETTANKSLNLNKSKDFSNRFRNWLVLSILREKSHDARVIALQRVIDLQLIFAKLNNDQGLQEAKSALISASVNRLKKAYVAVKRLRHYKEAVDELRKMEHHQPYASVPAQSHSVPVDSSSLTIVSAAPNCESEVGRGSCGGCGRLFCDQVSGEFTSLGPGDQSKLFRQLSCERFSRVLEHLSSASSSLLSVNCGERLVTSALEERFGGTGSRACVPFIAKGFHTKLIHIDLKYPDTLSNCNLSLVNFAKHRARAEIIEHYLAHQSPGYDIQPIGHIQAFLKELDPFKVVGCSSQEEFERLMYQLSEMYEPRDQHHFSAGIVSSASVNAPQMEVPLKAKFGADIEASADSLLLASSGSQVERSLTREELQAAQMLTNASLKDKMLPQSVASFKSQLKQSLVIVEGVSGEEAESVEQTVDSGVTHHSRSNSMTTGLSSRCSSECRDSRHHLLTAASGTVRRDSLTPGNNYRVDALWHYYLRQHQQAASPSGNIINNNNDVDTELGSADRPPPIPPRLSCKATQDAPPLPPRKMF</sequence>
<dbReference type="InterPro" id="IPR011993">
    <property type="entry name" value="PH-like_dom_sf"/>
</dbReference>
<dbReference type="Pfam" id="PF00618">
    <property type="entry name" value="RasGEF_N"/>
    <property type="match status" value="1"/>
</dbReference>
<evidence type="ECO:0000259" key="4">
    <source>
        <dbReference type="PROSITE" id="PS50009"/>
    </source>
</evidence>
<dbReference type="SUPFAM" id="SSF48366">
    <property type="entry name" value="Ras GEF"/>
    <property type="match status" value="1"/>
</dbReference>
<evidence type="ECO:0000313" key="7">
    <source>
        <dbReference type="Proteomes" id="UP001626550"/>
    </source>
</evidence>
<evidence type="ECO:0000259" key="5">
    <source>
        <dbReference type="PROSITE" id="PS50212"/>
    </source>
</evidence>
<dbReference type="Proteomes" id="UP001626550">
    <property type="component" value="Unassembled WGS sequence"/>
</dbReference>
<dbReference type="Gene3D" id="1.20.870.10">
    <property type="entry name" value="Son of sevenless (SoS) protein Chain: S domain 1"/>
    <property type="match status" value="1"/>
</dbReference>
<dbReference type="Gene3D" id="2.30.29.30">
    <property type="entry name" value="Pleckstrin-homology domain (PH domain)/Phosphotyrosine-binding domain (PTB)"/>
    <property type="match status" value="1"/>
</dbReference>
<dbReference type="PANTHER" id="PTHR23113:SF363">
    <property type="entry name" value="PROTEIN SON OF SEVENLESS"/>
    <property type="match status" value="1"/>
</dbReference>
<dbReference type="SMART" id="SM00147">
    <property type="entry name" value="RasGEF"/>
    <property type="match status" value="1"/>
</dbReference>
<dbReference type="InterPro" id="IPR000651">
    <property type="entry name" value="Ras-like_Gua-exchang_fac_N"/>
</dbReference>
<keyword evidence="1 2" id="KW-0344">Guanine-nucleotide releasing factor</keyword>
<dbReference type="EMBL" id="JBJKFK010001481">
    <property type="protein sequence ID" value="KAL3312980.1"/>
    <property type="molecule type" value="Genomic_DNA"/>
</dbReference>
<feature type="domain" description="N-terminal Ras-GEF" evidence="5">
    <location>
        <begin position="1285"/>
        <end position="1433"/>
    </location>
</feature>
<dbReference type="SUPFAM" id="SSF50729">
    <property type="entry name" value="PH domain-like"/>
    <property type="match status" value="1"/>
</dbReference>
<feature type="compositionally biased region" description="Polar residues" evidence="3">
    <location>
        <begin position="1974"/>
        <end position="1987"/>
    </location>
</feature>
<reference evidence="6 7" key="1">
    <citation type="submission" date="2024-11" db="EMBL/GenBank/DDBJ databases">
        <title>Adaptive evolution of stress response genes in parasites aligns with host niche diversity.</title>
        <authorList>
            <person name="Hahn C."/>
            <person name="Resl P."/>
        </authorList>
    </citation>
    <scope>NUCLEOTIDE SEQUENCE [LARGE SCALE GENOMIC DNA]</scope>
    <source>
        <strain evidence="6">EGGRZ-B1_66</strain>
        <tissue evidence="6">Body</tissue>
    </source>
</reference>
<evidence type="ECO:0000256" key="1">
    <source>
        <dbReference type="ARBA" id="ARBA00022658"/>
    </source>
</evidence>
<comment type="caution">
    <text evidence="6">The sequence shown here is derived from an EMBL/GenBank/DDBJ whole genome shotgun (WGS) entry which is preliminary data.</text>
</comment>
<dbReference type="PANTHER" id="PTHR23113">
    <property type="entry name" value="GUANINE NUCLEOTIDE EXCHANGE FACTOR"/>
    <property type="match status" value="1"/>
</dbReference>
<name>A0ABD2Q001_9PLAT</name>
<feature type="region of interest" description="Disordered" evidence="3">
    <location>
        <begin position="1130"/>
        <end position="1155"/>
    </location>
</feature>
<feature type="region of interest" description="Disordered" evidence="3">
    <location>
        <begin position="1169"/>
        <end position="1190"/>
    </location>
</feature>
<organism evidence="6 7">
    <name type="scientific">Cichlidogyrus casuarinus</name>
    <dbReference type="NCBI Taxonomy" id="1844966"/>
    <lineage>
        <taxon>Eukaryota</taxon>
        <taxon>Metazoa</taxon>
        <taxon>Spiralia</taxon>
        <taxon>Lophotrochozoa</taxon>
        <taxon>Platyhelminthes</taxon>
        <taxon>Monogenea</taxon>
        <taxon>Monopisthocotylea</taxon>
        <taxon>Dactylogyridea</taxon>
        <taxon>Ancyrocephalidae</taxon>
        <taxon>Cichlidogyrus</taxon>
    </lineage>
</organism>
<dbReference type="PROSITE" id="PS50212">
    <property type="entry name" value="RASGEF_NTER"/>
    <property type="match status" value="1"/>
</dbReference>
<feature type="region of interest" description="Disordered" evidence="3">
    <location>
        <begin position="1974"/>
        <end position="2022"/>
    </location>
</feature>
<feature type="region of interest" description="Disordered" evidence="3">
    <location>
        <begin position="1901"/>
        <end position="1928"/>
    </location>
</feature>
<dbReference type="GO" id="GO:0005085">
    <property type="term" value="F:guanyl-nucleotide exchange factor activity"/>
    <property type="evidence" value="ECO:0007669"/>
    <property type="project" value="UniProtKB-KW"/>
</dbReference>
<dbReference type="InterPro" id="IPR023578">
    <property type="entry name" value="Ras_GEF_dom_sf"/>
</dbReference>
<gene>
    <name evidence="6" type="primary">SOS2</name>
    <name evidence="6" type="ORF">Ciccas_008421</name>
</gene>
<keyword evidence="7" id="KW-1185">Reference proteome</keyword>